<dbReference type="Proteomes" id="UP000184226">
    <property type="component" value="Unassembled WGS sequence"/>
</dbReference>
<organism evidence="3 4">
    <name type="scientific">Pollutimonas bauzanensis</name>
    <dbReference type="NCBI Taxonomy" id="658167"/>
    <lineage>
        <taxon>Bacteria</taxon>
        <taxon>Pseudomonadati</taxon>
        <taxon>Pseudomonadota</taxon>
        <taxon>Betaproteobacteria</taxon>
        <taxon>Burkholderiales</taxon>
        <taxon>Alcaligenaceae</taxon>
        <taxon>Pollutimonas</taxon>
    </lineage>
</organism>
<dbReference type="OrthoDB" id="8524220at2"/>
<dbReference type="InterPro" id="IPR001753">
    <property type="entry name" value="Enoyl-CoA_hydra/iso"/>
</dbReference>
<sequence length="266" mass="28813">MTKFLDTERIANVCIIRMNRPEERNALTDADQFQEFEDLVNDLNADLSVRAAILTGNGPSFCAGGNIKKMLADYGPGSGAAAGIPGKYVTGIQRIPLALARLDVPLIAAVNGAAIGAGCDLACMCDIRIAADNARFAESFVKLGIIPGDGGSWFLPRIVGLARTYEMAFTGEPLDAQTALQWNLVSRVVPADTLLEAALEMANRIAVNPPYQLRFTKRLIREGLHQRLEGLLELSRLYQTLSHHTEDHAEGIAALLEKRPANFAGR</sequence>
<dbReference type="InterPro" id="IPR014748">
    <property type="entry name" value="Enoyl-CoA_hydra_C"/>
</dbReference>
<dbReference type="PANTHER" id="PTHR11941">
    <property type="entry name" value="ENOYL-COA HYDRATASE-RELATED"/>
    <property type="match status" value="1"/>
</dbReference>
<dbReference type="NCBIfam" id="NF006699">
    <property type="entry name" value="PRK09245.1"/>
    <property type="match status" value="1"/>
</dbReference>
<dbReference type="Gene3D" id="3.90.226.10">
    <property type="entry name" value="2-enoyl-CoA Hydratase, Chain A, domain 1"/>
    <property type="match status" value="1"/>
</dbReference>
<dbReference type="PANTHER" id="PTHR11941:SF54">
    <property type="entry name" value="ENOYL-COA HYDRATASE, MITOCHONDRIAL"/>
    <property type="match status" value="1"/>
</dbReference>
<evidence type="ECO:0000313" key="4">
    <source>
        <dbReference type="Proteomes" id="UP000184226"/>
    </source>
</evidence>
<dbReference type="InterPro" id="IPR029045">
    <property type="entry name" value="ClpP/crotonase-like_dom_sf"/>
</dbReference>
<dbReference type="Pfam" id="PF00378">
    <property type="entry name" value="ECH_1"/>
    <property type="match status" value="1"/>
</dbReference>
<dbReference type="RefSeq" id="WP_073102256.1">
    <property type="nucleotide sequence ID" value="NZ_FQXE01000003.1"/>
</dbReference>
<dbReference type="SUPFAM" id="SSF52096">
    <property type="entry name" value="ClpP/crotonase"/>
    <property type="match status" value="1"/>
</dbReference>
<dbReference type="CDD" id="cd06558">
    <property type="entry name" value="crotonase-like"/>
    <property type="match status" value="1"/>
</dbReference>
<keyword evidence="4" id="KW-1185">Reference proteome</keyword>
<dbReference type="GO" id="GO:0006635">
    <property type="term" value="P:fatty acid beta-oxidation"/>
    <property type="evidence" value="ECO:0007669"/>
    <property type="project" value="TreeGrafter"/>
</dbReference>
<keyword evidence="2" id="KW-0456">Lyase</keyword>
<proteinExistence type="inferred from homology"/>
<dbReference type="STRING" id="658167.SAMN04488135_10353"/>
<comment type="similarity">
    <text evidence="1">Belongs to the enoyl-CoA hydratase/isomerase family.</text>
</comment>
<evidence type="ECO:0000256" key="2">
    <source>
        <dbReference type="ARBA" id="ARBA00023239"/>
    </source>
</evidence>
<evidence type="ECO:0000313" key="3">
    <source>
        <dbReference type="EMBL" id="SHH36706.1"/>
    </source>
</evidence>
<dbReference type="EMBL" id="FQXE01000003">
    <property type="protein sequence ID" value="SHH36706.1"/>
    <property type="molecule type" value="Genomic_DNA"/>
</dbReference>
<reference evidence="3 4" key="1">
    <citation type="submission" date="2016-11" db="EMBL/GenBank/DDBJ databases">
        <authorList>
            <person name="Jaros S."/>
            <person name="Januszkiewicz K."/>
            <person name="Wedrychowicz H."/>
        </authorList>
    </citation>
    <scope>NUCLEOTIDE SEQUENCE [LARGE SCALE GENOMIC DNA]</scope>
    <source>
        <strain evidence="3 4">CGMCC 1.10190</strain>
    </source>
</reference>
<protein>
    <submittedName>
        <fullName evidence="3">Short chain enoyl-CoA hydratase</fullName>
    </submittedName>
</protein>
<name>A0A1M5SDW0_9BURK</name>
<accession>A0A1M5SDW0</accession>
<gene>
    <name evidence="3" type="ORF">SAMN04488135_10353</name>
</gene>
<dbReference type="Gene3D" id="1.10.12.10">
    <property type="entry name" value="Lyase 2-enoyl-coa Hydratase, Chain A, domain 2"/>
    <property type="match status" value="1"/>
</dbReference>
<dbReference type="AlphaFoldDB" id="A0A1M5SDW0"/>
<dbReference type="GO" id="GO:0016829">
    <property type="term" value="F:lyase activity"/>
    <property type="evidence" value="ECO:0007669"/>
    <property type="project" value="UniProtKB-KW"/>
</dbReference>
<evidence type="ECO:0000256" key="1">
    <source>
        <dbReference type="ARBA" id="ARBA00005254"/>
    </source>
</evidence>